<sequence length="203" mass="23156">MFKERVVVDCRGHMLGRLASVVAKELLNGQHVVAVRCEDINISGSLYRNQLKYHEFLRKTMNSNPCRGHKHFRGPAKIFWRTVRGMLPHKTARGQAALDRLKVFEGMPTPYDKQKKMVVPAALKVLRLKNGRKHCRLGDLSGKVGWNYDELVQKLEARRKTRAGAFFEKRKALTTLRHKAEAADVPPALDQAERDLLESTGFL</sequence>
<dbReference type="GO" id="GO:0003729">
    <property type="term" value="F:mRNA binding"/>
    <property type="evidence" value="ECO:0007669"/>
    <property type="project" value="TreeGrafter"/>
</dbReference>
<keyword evidence="6" id="KW-1185">Reference proteome</keyword>
<dbReference type="FunFam" id="3.90.1180.10:FF:000002">
    <property type="entry name" value="60S ribosomal protein L16"/>
    <property type="match status" value="1"/>
</dbReference>
<dbReference type="Gene3D" id="3.90.1180.10">
    <property type="entry name" value="Ribosomal protein L13"/>
    <property type="match status" value="1"/>
</dbReference>
<dbReference type="AlphaFoldDB" id="A0A0G4ECA4"/>
<dbReference type="HAMAP" id="MF_01366">
    <property type="entry name" value="Ribosomal_uL13"/>
    <property type="match status" value="1"/>
</dbReference>
<dbReference type="PROSITE" id="PS00783">
    <property type="entry name" value="RIBOSOMAL_L13"/>
    <property type="match status" value="1"/>
</dbReference>
<organism evidence="5 6">
    <name type="scientific">Vitrella brassicaformis (strain CCMP3155)</name>
    <dbReference type="NCBI Taxonomy" id="1169540"/>
    <lineage>
        <taxon>Eukaryota</taxon>
        <taxon>Sar</taxon>
        <taxon>Alveolata</taxon>
        <taxon>Colpodellida</taxon>
        <taxon>Vitrellaceae</taxon>
        <taxon>Vitrella</taxon>
    </lineage>
</organism>
<dbReference type="GO" id="GO:0022625">
    <property type="term" value="C:cytosolic large ribosomal subunit"/>
    <property type="evidence" value="ECO:0007669"/>
    <property type="project" value="TreeGrafter"/>
</dbReference>
<evidence type="ECO:0000256" key="2">
    <source>
        <dbReference type="ARBA" id="ARBA00022980"/>
    </source>
</evidence>
<dbReference type="GO" id="GO:0006412">
    <property type="term" value="P:translation"/>
    <property type="evidence" value="ECO:0007669"/>
    <property type="project" value="InterPro"/>
</dbReference>
<dbReference type="Gene3D" id="6.10.250.3250">
    <property type="match status" value="1"/>
</dbReference>
<dbReference type="GO" id="GO:0003735">
    <property type="term" value="F:structural constituent of ribosome"/>
    <property type="evidence" value="ECO:0007669"/>
    <property type="project" value="InterPro"/>
</dbReference>
<dbReference type="VEuPathDB" id="CryptoDB:Vbra_6968"/>
<evidence type="ECO:0000256" key="4">
    <source>
        <dbReference type="RuleBase" id="RU003877"/>
    </source>
</evidence>
<reference evidence="5 6" key="1">
    <citation type="submission" date="2014-11" db="EMBL/GenBank/DDBJ databases">
        <authorList>
            <person name="Zhu J."/>
            <person name="Qi W."/>
            <person name="Song R."/>
        </authorList>
    </citation>
    <scope>NUCLEOTIDE SEQUENCE [LARGE SCALE GENOMIC DNA]</scope>
</reference>
<protein>
    <recommendedName>
        <fullName evidence="7">60S ribosomal protein L13a</fullName>
    </recommendedName>
</protein>
<name>A0A0G4ECA4_VITBC</name>
<keyword evidence="3 4" id="KW-0687">Ribonucleoprotein</keyword>
<dbReference type="InterPro" id="IPR036899">
    <property type="entry name" value="Ribosomal_uL13_sf"/>
</dbReference>
<dbReference type="InterPro" id="IPR005755">
    <property type="entry name" value="Ribosomal_uL13_euk/arc"/>
</dbReference>
<dbReference type="InterPro" id="IPR005822">
    <property type="entry name" value="Ribosomal_uL13"/>
</dbReference>
<evidence type="ECO:0000256" key="1">
    <source>
        <dbReference type="ARBA" id="ARBA00006227"/>
    </source>
</evidence>
<keyword evidence="2 4" id="KW-0689">Ribosomal protein</keyword>
<dbReference type="PhylomeDB" id="A0A0G4ECA4"/>
<dbReference type="InParanoid" id="A0A0G4ECA4"/>
<dbReference type="NCBIfam" id="TIGR01077">
    <property type="entry name" value="L13_A_E"/>
    <property type="match status" value="1"/>
</dbReference>
<dbReference type="FunCoup" id="A0A0G4ECA4">
    <property type="interactions" value="448"/>
</dbReference>
<evidence type="ECO:0000313" key="5">
    <source>
        <dbReference type="EMBL" id="CEL93133.1"/>
    </source>
</evidence>
<dbReference type="PANTHER" id="PTHR11545:SF3">
    <property type="entry name" value="LARGE RIBOSOMAL SUBUNIT PROTEIN UL13"/>
    <property type="match status" value="1"/>
</dbReference>
<comment type="similarity">
    <text evidence="1 4">Belongs to the universal ribosomal protein uL13 family.</text>
</comment>
<evidence type="ECO:0000256" key="3">
    <source>
        <dbReference type="ARBA" id="ARBA00023274"/>
    </source>
</evidence>
<dbReference type="GO" id="GO:0017148">
    <property type="term" value="P:negative regulation of translation"/>
    <property type="evidence" value="ECO:0007669"/>
    <property type="project" value="TreeGrafter"/>
</dbReference>
<dbReference type="CDD" id="cd00392">
    <property type="entry name" value="Ribosomal_L13"/>
    <property type="match status" value="1"/>
</dbReference>
<dbReference type="Pfam" id="PF00572">
    <property type="entry name" value="Ribosomal_L13"/>
    <property type="match status" value="1"/>
</dbReference>
<accession>A0A0G4ECA4</accession>
<dbReference type="OrthoDB" id="1882297at2759"/>
<dbReference type="SUPFAM" id="SSF52161">
    <property type="entry name" value="Ribosomal protein L13"/>
    <property type="match status" value="1"/>
</dbReference>
<evidence type="ECO:0008006" key="7">
    <source>
        <dbReference type="Google" id="ProtNLM"/>
    </source>
</evidence>
<dbReference type="InterPro" id="IPR023563">
    <property type="entry name" value="Ribosomal_uL13_CS"/>
</dbReference>
<dbReference type="PANTHER" id="PTHR11545">
    <property type="entry name" value="RIBOSOMAL PROTEIN L13"/>
    <property type="match status" value="1"/>
</dbReference>
<dbReference type="STRING" id="1169540.A0A0G4ECA4"/>
<dbReference type="EMBL" id="CDMY01000138">
    <property type="protein sequence ID" value="CEL93133.1"/>
    <property type="molecule type" value="Genomic_DNA"/>
</dbReference>
<dbReference type="OMA" id="TRFNKTH"/>
<gene>
    <name evidence="5" type="ORF">Vbra_6968</name>
</gene>
<evidence type="ECO:0000313" key="6">
    <source>
        <dbReference type="Proteomes" id="UP000041254"/>
    </source>
</evidence>
<proteinExistence type="inferred from homology"/>
<dbReference type="Proteomes" id="UP000041254">
    <property type="component" value="Unassembled WGS sequence"/>
</dbReference>